<keyword evidence="7" id="KW-0067">ATP-binding</keyword>
<dbReference type="AlphaFoldDB" id="A0AAQ1RVE2"/>
<dbReference type="GO" id="GO:0003677">
    <property type="term" value="F:DNA binding"/>
    <property type="evidence" value="ECO:0007669"/>
    <property type="project" value="UniProtKB-KW"/>
</dbReference>
<dbReference type="InterPro" id="IPR049035">
    <property type="entry name" value="ADDB_N"/>
</dbReference>
<protein>
    <submittedName>
        <fullName evidence="12">ATP-dependent helicase/nuclease subunit B</fullName>
    </submittedName>
</protein>
<keyword evidence="14" id="KW-1185">Reference proteome</keyword>
<reference evidence="12" key="1">
    <citation type="submission" date="2016-11" db="EMBL/GenBank/DDBJ databases">
        <authorList>
            <person name="Varghese N."/>
            <person name="Submissions S."/>
        </authorList>
    </citation>
    <scope>NUCLEOTIDE SEQUENCE</scope>
    <source>
        <strain evidence="12">DSM 4029</strain>
    </source>
</reference>
<dbReference type="RefSeq" id="WP_021661509.1">
    <property type="nucleotide sequence ID" value="NZ_FQVY01000001.1"/>
</dbReference>
<evidence type="ECO:0000313" key="14">
    <source>
        <dbReference type="Proteomes" id="UP000474718"/>
    </source>
</evidence>
<keyword evidence="6" id="KW-0269">Exonuclease</keyword>
<keyword evidence="2" id="KW-0547">Nucleotide-binding</keyword>
<gene>
    <name evidence="11" type="ORF">GT747_01550</name>
    <name evidence="12" type="ORF">SAMN05444424_0940</name>
</gene>
<reference evidence="13" key="2">
    <citation type="submission" date="2016-11" db="EMBL/GenBank/DDBJ databases">
        <authorList>
            <person name="Jaros S."/>
            <person name="Januszkiewicz K."/>
            <person name="Wedrychowicz H."/>
        </authorList>
    </citation>
    <scope>NUCLEOTIDE SEQUENCE [LARGE SCALE GENOMIC DNA]</scope>
    <source>
        <strain evidence="13">DSM 4029</strain>
    </source>
</reference>
<dbReference type="InterPro" id="IPR027417">
    <property type="entry name" value="P-loop_NTPase"/>
</dbReference>
<keyword evidence="4" id="KW-0378">Hydrolase</keyword>
<evidence type="ECO:0000256" key="5">
    <source>
        <dbReference type="ARBA" id="ARBA00022806"/>
    </source>
</evidence>
<evidence type="ECO:0000313" key="12">
    <source>
        <dbReference type="EMBL" id="SHF85756.1"/>
    </source>
</evidence>
<dbReference type="GO" id="GO:0006281">
    <property type="term" value="P:DNA repair"/>
    <property type="evidence" value="ECO:0007669"/>
    <property type="project" value="UniProtKB-KW"/>
</dbReference>
<organism evidence="12 13">
    <name type="scientific">Bittarella massiliensis</name>
    <name type="common">ex Durand et al. 2017</name>
    <dbReference type="NCBI Taxonomy" id="1720313"/>
    <lineage>
        <taxon>Bacteria</taxon>
        <taxon>Bacillati</taxon>
        <taxon>Bacillota</taxon>
        <taxon>Clostridia</taxon>
        <taxon>Eubacteriales</taxon>
        <taxon>Oscillospiraceae</taxon>
        <taxon>Bittarella (ex Durand et al. 2017)</taxon>
    </lineage>
</organism>
<evidence type="ECO:0000256" key="4">
    <source>
        <dbReference type="ARBA" id="ARBA00022801"/>
    </source>
</evidence>
<accession>A0AAQ1RVE2</accession>
<keyword evidence="9" id="KW-0234">DNA repair</keyword>
<evidence type="ECO:0000313" key="11">
    <source>
        <dbReference type="EMBL" id="MZL68461.1"/>
    </source>
</evidence>
<evidence type="ECO:0000259" key="10">
    <source>
        <dbReference type="PROSITE" id="PS51217"/>
    </source>
</evidence>
<feature type="domain" description="UvrD-like helicase C-terminal" evidence="10">
    <location>
        <begin position="263"/>
        <end position="546"/>
    </location>
</feature>
<dbReference type="EMBL" id="FQVY01000001">
    <property type="protein sequence ID" value="SHF85756.1"/>
    <property type="molecule type" value="Genomic_DNA"/>
</dbReference>
<keyword evidence="1" id="KW-0540">Nuclease</keyword>
<dbReference type="GO" id="GO:0004386">
    <property type="term" value="F:helicase activity"/>
    <property type="evidence" value="ECO:0007669"/>
    <property type="project" value="UniProtKB-KW"/>
</dbReference>
<dbReference type="Pfam" id="PF13361">
    <property type="entry name" value="UvrD_C"/>
    <property type="match status" value="1"/>
</dbReference>
<evidence type="ECO:0000256" key="9">
    <source>
        <dbReference type="ARBA" id="ARBA00023204"/>
    </source>
</evidence>
<dbReference type="GO" id="GO:0005524">
    <property type="term" value="F:ATP binding"/>
    <property type="evidence" value="ECO:0007669"/>
    <property type="project" value="UniProtKB-KW"/>
</dbReference>
<evidence type="ECO:0000256" key="6">
    <source>
        <dbReference type="ARBA" id="ARBA00022839"/>
    </source>
</evidence>
<dbReference type="GO" id="GO:0006310">
    <property type="term" value="P:DNA recombination"/>
    <property type="evidence" value="ECO:0007669"/>
    <property type="project" value="TreeGrafter"/>
</dbReference>
<dbReference type="Proteomes" id="UP000184089">
    <property type="component" value="Unassembled WGS sequence"/>
</dbReference>
<dbReference type="InterPro" id="IPR014017">
    <property type="entry name" value="DNA_helicase_UvrD-like_C"/>
</dbReference>
<sequence>MLQLVLGRAKTGKSTLLESRVAQRAAQGREVLFLVPEQASYQTESRLFSALPHGDFSRVQVLSITRLCETIFAQNGGLSVPDLTGVGAASLMASAFYETKDQLRLYGGQPVTEGFLSALIAAREEFQNMGLSPQAIDEAAQALGSPALQDKLGDFSAVFAAFDALLDRSFTDEPGKIYRAIDRRGDFFLGKSVFVDAFTGFTKPQHDLLDCILREAEEVTVALCCDDPWQGDGRELSPFYEARKTARRLARNCREMGVAVAEPERLDTPRFVSADLCQIEAAFAGRRPAPLEEGKVRVFAAPDRFAECDWAAAEIDRLCRQGYRYREIAVLCRRADDCAVAIRQAFDRREIPYFIDENQPVYAKPTVSLVLAILRALTRGLDADGLLLIARQGLAAADEETLCDLENYLYTWNLSGAALKRPFEKNPDGFGGPLTPEGAETLRRVEALRQAVCDPLFAFEKSCRRSTGGKIVKGLFSLLERYGAARLGERQVARLDELGESALADDFVAQWDALVAVLDELYLTLGDQPLDIDRFAEIFRLSLKAGDFGAIPRSLDQVIVGSADKTRLEGCRVCFVLGATFGAFPLQEDLPGLLTQKEKNALAEWGLAYAVDTGEAVSRELGYCYNAVCAPSERLYIGYHTASLKGEQFEPSELVETALKIPGLKVEAGELPGEEAVSNRETAFAALCAGEDPALAAALAQALGEPERRRLERVHRSGEGYRFTLGREASYLLFGSKLNLSPTGLEQFENCPFSFYLKRGLGLAPPPKGEVSPLETGSFIHYLLEQALKTYGRAFPAVPREELDGFVDTAAARYGKEQLGEENLTKRQQYLLQKVRENTKLLLTHLQRELAQSRFFPAAFELPVGEGKDAPPLRVQAADGTEVAVQGYVDRVDTCEIDGQPYLRVVDYKSGGKAFSLSDVYSGLNMQMLIYLFSLCQGEGPFAGSLPAGVLYMPAAVTYSDVEGEPDEGSAALFSKGLTQSGLVLRDLEVVRAMESGVAGDFIPVKQNKDGTFSKYSRLATLEQMGQIEGHIRRTMAGLVDALRQGEIGAVPLQKDQFLPCTYCDYRRVCLIEEKDERRECPKLKGDAEFYQRTKGE</sequence>
<evidence type="ECO:0000256" key="8">
    <source>
        <dbReference type="ARBA" id="ARBA00023125"/>
    </source>
</evidence>
<proteinExistence type="predicted"/>
<dbReference type="Gene3D" id="3.40.50.300">
    <property type="entry name" value="P-loop containing nucleotide triphosphate hydrolases"/>
    <property type="match status" value="4"/>
</dbReference>
<dbReference type="Pfam" id="PF21445">
    <property type="entry name" value="ADDB_N"/>
    <property type="match status" value="1"/>
</dbReference>
<keyword evidence="8" id="KW-0238">DNA-binding</keyword>
<dbReference type="PANTHER" id="PTHR30591">
    <property type="entry name" value="RECBCD ENZYME SUBUNIT RECC"/>
    <property type="match status" value="1"/>
</dbReference>
<keyword evidence="5 12" id="KW-0347">Helicase</keyword>
<name>A0AAQ1RVE2_9FIRM</name>
<evidence type="ECO:0000256" key="2">
    <source>
        <dbReference type="ARBA" id="ARBA00022741"/>
    </source>
</evidence>
<evidence type="ECO:0000256" key="7">
    <source>
        <dbReference type="ARBA" id="ARBA00022840"/>
    </source>
</evidence>
<evidence type="ECO:0000256" key="3">
    <source>
        <dbReference type="ARBA" id="ARBA00022763"/>
    </source>
</evidence>
<keyword evidence="3" id="KW-0227">DNA damage</keyword>
<dbReference type="SUPFAM" id="SSF52540">
    <property type="entry name" value="P-loop containing nucleoside triphosphate hydrolases"/>
    <property type="match status" value="1"/>
</dbReference>
<comment type="caution">
    <text evidence="12">The sequence shown here is derived from an EMBL/GenBank/DDBJ whole genome shotgun (WGS) entry which is preliminary data.</text>
</comment>
<dbReference type="InterPro" id="IPR038726">
    <property type="entry name" value="PDDEXK_AddAB-type"/>
</dbReference>
<dbReference type="GO" id="GO:0004527">
    <property type="term" value="F:exonuclease activity"/>
    <property type="evidence" value="ECO:0007669"/>
    <property type="project" value="UniProtKB-KW"/>
</dbReference>
<evidence type="ECO:0000313" key="13">
    <source>
        <dbReference type="Proteomes" id="UP000184089"/>
    </source>
</evidence>
<dbReference type="EMBL" id="WWVX01000001">
    <property type="protein sequence ID" value="MZL68461.1"/>
    <property type="molecule type" value="Genomic_DNA"/>
</dbReference>
<reference evidence="11 14" key="3">
    <citation type="journal article" date="2019" name="Nat. Med.">
        <title>A library of human gut bacterial isolates paired with longitudinal multiomics data enables mechanistic microbiome research.</title>
        <authorList>
            <person name="Poyet M."/>
            <person name="Groussin M."/>
            <person name="Gibbons S.M."/>
            <person name="Avila-Pacheco J."/>
            <person name="Jiang X."/>
            <person name="Kearney S.M."/>
            <person name="Perrotta A.R."/>
            <person name="Berdy B."/>
            <person name="Zhao S."/>
            <person name="Lieberman T.D."/>
            <person name="Swanson P.K."/>
            <person name="Smith M."/>
            <person name="Roesemann S."/>
            <person name="Alexander J.E."/>
            <person name="Rich S.A."/>
            <person name="Livny J."/>
            <person name="Vlamakis H."/>
            <person name="Clish C."/>
            <person name="Bullock K."/>
            <person name="Deik A."/>
            <person name="Scott J."/>
            <person name="Pierce K.A."/>
            <person name="Xavier R.J."/>
            <person name="Alm E.J."/>
        </authorList>
    </citation>
    <scope>NUCLEOTIDE SEQUENCE [LARGE SCALE GENOMIC DNA]</scope>
    <source>
        <strain evidence="11 14">BIOML-A2</strain>
    </source>
</reference>
<evidence type="ECO:0000256" key="1">
    <source>
        <dbReference type="ARBA" id="ARBA00022722"/>
    </source>
</evidence>
<dbReference type="PANTHER" id="PTHR30591:SF1">
    <property type="entry name" value="RECBCD ENZYME SUBUNIT RECC"/>
    <property type="match status" value="1"/>
</dbReference>
<dbReference type="Pfam" id="PF12705">
    <property type="entry name" value="PDDEXK_1"/>
    <property type="match status" value="1"/>
</dbReference>
<dbReference type="PROSITE" id="PS51217">
    <property type="entry name" value="UVRD_HELICASE_CTER"/>
    <property type="match status" value="1"/>
</dbReference>
<dbReference type="Proteomes" id="UP000474718">
    <property type="component" value="Unassembled WGS sequence"/>
</dbReference>